<sequence length="818" mass="91526">MNRALRIPGRWRLAGRVLVAVGIASAVTVTGLPGIETDTATAAPRAVAARIKSGAKRCDVMNLGKQYQSTPRNSWFPNDPTGSNFSAWQGNPKNFNYDLPGKAYDGVKPPTAADRKTALSQDPNDTEKNYKAWQKIADRTGKPEDRKFEIYARYFHNKEGLSFEHWFEHRFIRNQTNNHKGSAFERQLVRDFRLIGPDWLCEVTVELIDAKGNVVETRRYDAYNQKTKEFNEFKSNSELTNKQLAKDRKIARFMPDHRFRFSGGKPFSQTQRKKIDNLNRYVNRLRPGQTNQVRGNQRLYNPIPQTKPIREYSDYQRWFAPGCQGGQGRMQLAAASSCGTRGPLNDRINGSGKTLEEAKRIQADARRLDPRGTLPRGGPGGVDFTTLQLRYVGGLGKGKGMQYSMRADQMPDPDENPGFGGEARMQLFSDALFTWLALTPDKFWVNLNPDQPDKIMDAKFGRTDAGRVLLEADYLMKEDFAEALNPNKHAGGKRYWDTAPRQNGLPCFPGVRFWAEPKTAEVREQDGGIYILDAPLKVSAEWLDIEWEAPGSTECKGLTEAQKKSMEASVRANIVALMEERVNNDKRYADLRAVYTARVAAEYIRQQDAKSPTDFREIINSNDVTTWPLRAPHDKWTREDVYQKYMKSLREGIEWFELEYGGKVFNQGVGGVDFSKQPKRNISQTRFNVEHRTLDTTTKTSLQSDDVSYLDTDVLYLGGSGNIEAGGGDPSPDPTPTPTPTDDPKPTDPPSTPAPDPSTPGDDGKPTPPANKPDPDGNLADTGSDTPIGLISGIATAIAAAGATLVWWMRRRRQDATG</sequence>
<keyword evidence="2" id="KW-0812">Transmembrane</keyword>
<keyword evidence="4" id="KW-1185">Reference proteome</keyword>
<evidence type="ECO:0000313" key="4">
    <source>
        <dbReference type="Proteomes" id="UP001163878"/>
    </source>
</evidence>
<keyword evidence="2" id="KW-1133">Transmembrane helix</keyword>
<proteinExistence type="predicted"/>
<evidence type="ECO:0008006" key="5">
    <source>
        <dbReference type="Google" id="ProtNLM"/>
    </source>
</evidence>
<dbReference type="EMBL" id="CP107567">
    <property type="protein sequence ID" value="UYQ64393.1"/>
    <property type="molecule type" value="Genomic_DNA"/>
</dbReference>
<feature type="compositionally biased region" description="Gly residues" evidence="1">
    <location>
        <begin position="718"/>
        <end position="729"/>
    </location>
</feature>
<keyword evidence="2" id="KW-0472">Membrane</keyword>
<gene>
    <name evidence="3" type="ORF">OGH68_24935</name>
</gene>
<evidence type="ECO:0000256" key="1">
    <source>
        <dbReference type="SAM" id="MobiDB-lite"/>
    </source>
</evidence>
<dbReference type="RefSeq" id="WP_264247191.1">
    <property type="nucleotide sequence ID" value="NZ_CP107567.1"/>
</dbReference>
<evidence type="ECO:0000313" key="3">
    <source>
        <dbReference type="EMBL" id="UYQ64393.1"/>
    </source>
</evidence>
<evidence type="ECO:0000256" key="2">
    <source>
        <dbReference type="SAM" id="Phobius"/>
    </source>
</evidence>
<accession>A0ABY6IBL2</accession>
<feature type="region of interest" description="Disordered" evidence="1">
    <location>
        <begin position="718"/>
        <end position="787"/>
    </location>
</feature>
<protein>
    <recommendedName>
        <fullName evidence="5">Gram-positive cocci surface proteins LPxTG domain-containing protein</fullName>
    </recommendedName>
</protein>
<name>A0ABY6IBL2_STRPE</name>
<feature type="transmembrane region" description="Helical" evidence="2">
    <location>
        <begin position="788"/>
        <end position="808"/>
    </location>
</feature>
<organism evidence="3 4">
    <name type="scientific">Streptomyces peucetius</name>
    <dbReference type="NCBI Taxonomy" id="1950"/>
    <lineage>
        <taxon>Bacteria</taxon>
        <taxon>Bacillati</taxon>
        <taxon>Actinomycetota</taxon>
        <taxon>Actinomycetes</taxon>
        <taxon>Kitasatosporales</taxon>
        <taxon>Streptomycetaceae</taxon>
        <taxon>Streptomyces</taxon>
    </lineage>
</organism>
<dbReference type="Proteomes" id="UP001163878">
    <property type="component" value="Chromosome"/>
</dbReference>
<feature type="compositionally biased region" description="Pro residues" evidence="1">
    <location>
        <begin position="731"/>
        <end position="758"/>
    </location>
</feature>
<reference evidence="3" key="1">
    <citation type="submission" date="2022-10" db="EMBL/GenBank/DDBJ databases">
        <title>Cytochrome P450 Catalyzes Benzene Ring Formation in the Biosynthesis of Trialkyl-Substituted Aromatic Polyketides.</title>
        <authorList>
            <person name="Zhao E."/>
            <person name="Ge H."/>
        </authorList>
    </citation>
    <scope>NUCLEOTIDE SEQUENCE</scope>
    <source>
        <strain evidence="3">NA0869</strain>
    </source>
</reference>